<dbReference type="AlphaFoldDB" id="A0A6C0B463"/>
<reference evidence="1" key="1">
    <citation type="journal article" date="2020" name="Nature">
        <title>Giant virus diversity and host interactions through global metagenomics.</title>
        <authorList>
            <person name="Schulz F."/>
            <person name="Roux S."/>
            <person name="Paez-Espino D."/>
            <person name="Jungbluth S."/>
            <person name="Walsh D.A."/>
            <person name="Denef V.J."/>
            <person name="McMahon K.D."/>
            <person name="Konstantinidis K.T."/>
            <person name="Eloe-Fadrosh E.A."/>
            <person name="Kyrpides N.C."/>
            <person name="Woyke T."/>
        </authorList>
    </citation>
    <scope>NUCLEOTIDE SEQUENCE</scope>
    <source>
        <strain evidence="1">GVMAG-M-3300009422-16</strain>
    </source>
</reference>
<sequence>MKLPGELIHIILEFSDVKCCMCFKLLNIMKISSWNNKYIHRKCKDDLELLML</sequence>
<dbReference type="EMBL" id="MN739063">
    <property type="protein sequence ID" value="QHS86852.1"/>
    <property type="molecule type" value="Genomic_DNA"/>
</dbReference>
<evidence type="ECO:0000313" key="1">
    <source>
        <dbReference type="EMBL" id="QHS86852.1"/>
    </source>
</evidence>
<protein>
    <submittedName>
        <fullName evidence="1">Uncharacterized protein</fullName>
    </submittedName>
</protein>
<name>A0A6C0B463_9ZZZZ</name>
<proteinExistence type="predicted"/>
<organism evidence="1">
    <name type="scientific">viral metagenome</name>
    <dbReference type="NCBI Taxonomy" id="1070528"/>
    <lineage>
        <taxon>unclassified sequences</taxon>
        <taxon>metagenomes</taxon>
        <taxon>organismal metagenomes</taxon>
    </lineage>
</organism>
<accession>A0A6C0B463</accession>